<dbReference type="OrthoDB" id="2436196at2"/>
<evidence type="ECO:0000256" key="4">
    <source>
        <dbReference type="ARBA" id="ARBA00017935"/>
    </source>
</evidence>
<gene>
    <name evidence="8 10" type="primary">ectA</name>
    <name evidence="10" type="ORF">D3P06_01890</name>
</gene>
<comment type="caution">
    <text evidence="10">The sequence shown here is derived from an EMBL/GenBank/DDBJ whole genome shotgun (WGS) entry which is preliminary data.</text>
</comment>
<evidence type="ECO:0000256" key="8">
    <source>
        <dbReference type="RuleBase" id="RU365045"/>
    </source>
</evidence>
<keyword evidence="6 8" id="KW-0012">Acyltransferase</keyword>
<comment type="catalytic activity">
    <reaction evidence="7 8">
        <text>L-2,4-diaminobutanoate + acetyl-CoA = (2S)-4-acetamido-2-aminobutanoate + CoA + H(+)</text>
        <dbReference type="Rhea" id="RHEA:16901"/>
        <dbReference type="ChEBI" id="CHEBI:15378"/>
        <dbReference type="ChEBI" id="CHEBI:57287"/>
        <dbReference type="ChEBI" id="CHEBI:57288"/>
        <dbReference type="ChEBI" id="CHEBI:58761"/>
        <dbReference type="ChEBI" id="CHEBI:58929"/>
        <dbReference type="EC" id="2.3.1.178"/>
    </reaction>
</comment>
<accession>A0A419A1W8</accession>
<comment type="pathway">
    <text evidence="1 8">Amine and polyamine biosynthesis; ectoine biosynthesis; L-ectoine from L-aspartate 4-semialdehyde: step 2/3.</text>
</comment>
<evidence type="ECO:0000256" key="2">
    <source>
        <dbReference type="ARBA" id="ARBA00010712"/>
    </source>
</evidence>
<evidence type="ECO:0000259" key="9">
    <source>
        <dbReference type="PROSITE" id="PS51186"/>
    </source>
</evidence>
<dbReference type="Pfam" id="PF00583">
    <property type="entry name" value="Acetyltransf_1"/>
    <property type="match status" value="1"/>
</dbReference>
<protein>
    <recommendedName>
        <fullName evidence="4 8">L-2,4-diaminobutyric acid acetyltransferase</fullName>
        <shortName evidence="8">DABA acetyltransferase</shortName>
        <ecNumber evidence="3 8">2.3.1.178</ecNumber>
    </recommendedName>
</protein>
<evidence type="ECO:0000256" key="5">
    <source>
        <dbReference type="ARBA" id="ARBA00022679"/>
    </source>
</evidence>
<dbReference type="InterPro" id="IPR000182">
    <property type="entry name" value="GNAT_dom"/>
</dbReference>
<evidence type="ECO:0000313" key="10">
    <source>
        <dbReference type="EMBL" id="RJL06971.1"/>
    </source>
</evidence>
<dbReference type="UniPathway" id="UPA00067">
    <property type="reaction ID" value="UER00122"/>
</dbReference>
<comment type="similarity">
    <text evidence="2 8">Belongs to the acetyltransferase family. EctA subfamily.</text>
</comment>
<dbReference type="InterPro" id="IPR012772">
    <property type="entry name" value="Ectoine_EctA"/>
</dbReference>
<dbReference type="EMBL" id="QZEV01000004">
    <property type="protein sequence ID" value="RJL06971.1"/>
    <property type="molecule type" value="Genomic_DNA"/>
</dbReference>
<dbReference type="CDD" id="cd04301">
    <property type="entry name" value="NAT_SF"/>
    <property type="match status" value="1"/>
</dbReference>
<dbReference type="AlphaFoldDB" id="A0A419A1W8"/>
<evidence type="ECO:0000256" key="1">
    <source>
        <dbReference type="ARBA" id="ARBA00004978"/>
    </source>
</evidence>
<comment type="function">
    <text evidence="8">Catalyzes the acetylation of L-2,4-diaminobutyrate (DABA) to gamma-N-acetyl-alpha,gamma-diaminobutyric acid (ADABA) with acetyl coenzyme A.</text>
</comment>
<dbReference type="GO" id="GO:0019491">
    <property type="term" value="P:ectoine biosynthetic process"/>
    <property type="evidence" value="ECO:0007669"/>
    <property type="project" value="UniProtKB-UniPathway"/>
</dbReference>
<organism evidence="10 11">
    <name type="scientific">Paracoccus aestuarii</name>
    <dbReference type="NCBI Taxonomy" id="453842"/>
    <lineage>
        <taxon>Bacteria</taxon>
        <taxon>Pseudomonadati</taxon>
        <taxon>Pseudomonadota</taxon>
        <taxon>Alphaproteobacteria</taxon>
        <taxon>Rhodobacterales</taxon>
        <taxon>Paracoccaceae</taxon>
        <taxon>Paracoccus</taxon>
    </lineage>
</organism>
<dbReference type="PANTHER" id="PTHR43072">
    <property type="entry name" value="N-ACETYLTRANSFERASE"/>
    <property type="match status" value="1"/>
</dbReference>
<keyword evidence="5 8" id="KW-0808">Transferase</keyword>
<sequence>MPRDMQDIDTTSQLVFRKPDPTDGSNIWDLVRQCKPLDENSMYCNLVQTDHFRDTCVVAELEGRIVGWVSGHLIPGQDALFVWQVAVSPVARGMGLGRRMLTHLLARPECAEARHLNTTITRDNDASWALFRSLARSLGGTLDDDPHYKRDEHFDGRHATEHMVTIELPQPLPRVHAA</sequence>
<dbReference type="Proteomes" id="UP000285530">
    <property type="component" value="Unassembled WGS sequence"/>
</dbReference>
<dbReference type="NCBIfam" id="TIGR02406">
    <property type="entry name" value="ectoine_EctA"/>
    <property type="match status" value="1"/>
</dbReference>
<dbReference type="InterPro" id="IPR016181">
    <property type="entry name" value="Acyl_CoA_acyltransferase"/>
</dbReference>
<dbReference type="Gene3D" id="3.40.630.30">
    <property type="match status" value="1"/>
</dbReference>
<keyword evidence="11" id="KW-1185">Reference proteome</keyword>
<reference evidence="10 11" key="1">
    <citation type="submission" date="2018-09" db="EMBL/GenBank/DDBJ databases">
        <title>Paracoccus onubensis nov. sp. a moderate halophilic bacterium isolated from Gruta de las Maravillas (Aracena, Spain).</title>
        <authorList>
            <person name="Jurado V."/>
            <person name="Gutierrez-Patricio S."/>
            <person name="Gonzalez-Pimentel J.L."/>
            <person name="Laiz L."/>
            <person name="Saiz-Jimenez C."/>
        </authorList>
    </citation>
    <scope>NUCLEOTIDE SEQUENCE [LARGE SCALE GENOMIC DNA]</scope>
    <source>
        <strain evidence="10 11">DSM 19484</strain>
    </source>
</reference>
<dbReference type="PANTHER" id="PTHR43072:SF23">
    <property type="entry name" value="UPF0039 PROTEIN C11D3.02C"/>
    <property type="match status" value="1"/>
</dbReference>
<dbReference type="EC" id="2.3.1.178" evidence="3 8"/>
<dbReference type="GO" id="GO:0033816">
    <property type="term" value="F:diaminobutyrate acetyltransferase activity"/>
    <property type="evidence" value="ECO:0007669"/>
    <property type="project" value="UniProtKB-EC"/>
</dbReference>
<name>A0A419A1W8_9RHOB</name>
<feature type="domain" description="N-acetyltransferase" evidence="9">
    <location>
        <begin position="14"/>
        <end position="173"/>
    </location>
</feature>
<evidence type="ECO:0000256" key="7">
    <source>
        <dbReference type="ARBA" id="ARBA00048924"/>
    </source>
</evidence>
<evidence type="ECO:0000256" key="3">
    <source>
        <dbReference type="ARBA" id="ARBA00012355"/>
    </source>
</evidence>
<dbReference type="SUPFAM" id="SSF55729">
    <property type="entry name" value="Acyl-CoA N-acyltransferases (Nat)"/>
    <property type="match status" value="1"/>
</dbReference>
<evidence type="ECO:0000313" key="11">
    <source>
        <dbReference type="Proteomes" id="UP000285530"/>
    </source>
</evidence>
<dbReference type="PROSITE" id="PS51186">
    <property type="entry name" value="GNAT"/>
    <property type="match status" value="1"/>
</dbReference>
<evidence type="ECO:0000256" key="6">
    <source>
        <dbReference type="ARBA" id="ARBA00023315"/>
    </source>
</evidence>
<proteinExistence type="inferred from homology"/>